<dbReference type="Gene3D" id="3.40.630.10">
    <property type="entry name" value="Zn peptidases"/>
    <property type="match status" value="1"/>
</dbReference>
<protein>
    <submittedName>
        <fullName evidence="3">Peptidase M14 carboxypeptidase A</fullName>
    </submittedName>
</protein>
<dbReference type="GO" id="GO:0004181">
    <property type="term" value="F:metallocarboxypeptidase activity"/>
    <property type="evidence" value="ECO:0007669"/>
    <property type="project" value="InterPro"/>
</dbReference>
<dbReference type="PATRIC" id="fig|1227455.4.peg.3165"/>
<accession>M0MG60</accession>
<feature type="region of interest" description="Disordered" evidence="1">
    <location>
        <begin position="565"/>
        <end position="616"/>
    </location>
</feature>
<dbReference type="RefSeq" id="WP_006078966.1">
    <property type="nucleotide sequence ID" value="NZ_AOMD01000030.1"/>
</dbReference>
<dbReference type="OrthoDB" id="202058at2157"/>
<dbReference type="GO" id="GO:0008270">
    <property type="term" value="F:zinc ion binding"/>
    <property type="evidence" value="ECO:0007669"/>
    <property type="project" value="InterPro"/>
</dbReference>
<keyword evidence="3" id="KW-0645">Protease</keyword>
<evidence type="ECO:0000313" key="4">
    <source>
        <dbReference type="Proteomes" id="UP000011669"/>
    </source>
</evidence>
<dbReference type="Pfam" id="PF00246">
    <property type="entry name" value="Peptidase_M14"/>
    <property type="match status" value="1"/>
</dbReference>
<sequence length="951" mass="104063">MTQPDIDDDGSVEQNKKETRYTYQEATALGEDAFEDSSVDRRTFLRVAAVTGAALALPSTAAGQETVEADVTDDSMTDLAAFVVNSTPAEYEAALAIEFADSGSLEEFYDEYGEPDWNIDDDNRAPKVVTRDAPSPSAHAHITAQELEFAFDGIGGIEHVDFSPGANPFWKLDEPYSDGVFPDVEDARDWISHPEAGQALDHLAAEYPDRVRVHRIGQGPGWQNFYTGEEPDPQDIYVAELTNDIQDEASFQEKDKAVFIVGIHGNERAGVEAGSRIVEEAAKGEAEEFTSLLDDIVIVWVYINPDGWTVRKPQFGPNPYASFFGSPHYGHYRGNASEVDTNRQYPTIGWANPAFWPADHGNAPDVRPGYDVGYDDVVPDALATVGHLREYDNIEYLCDYHMMGFADTMVLNLESNAAYEHDGTHNLDEVNRRIDAAMTDQWGSPEAIAADTIRAGKDTIFGDPDNYVPDELLDYGSIYDSLGYNITGGLLGWAGQPEEFGGLGAVTVAPELAMRAWVNWRPYIERHLATAYRLSMREFAEMCAANTDATVATGDQDTAYVTTSELTRKSADLSHTDESPGKGNGRGQGRATEVQTRHETVQPGPSGRTDVSSQRQTHSLAVELHDNGVEEGVVKLVNPGGQVVRTIDLAETDDQSFYVPGPADGDWSVEFDGDGEVGADFVTIESEEEHPDPEEAFGYSQEEYVVNPMQFFADLAPNLESGSMEGLRVHDVRIGRLMRGNSGKRHFDKLVVSHDVGRNDDEYIAEIEEFVEAGGDLVLTDTGLYLLDELDVGDAEAISAADIQTVEVGIANLIDRNFDQYLLDDIRPLQREMWKSPQVGYVPNTNDQPATIIDDEAFTAAGGDIAGRMRGVEGSGQSEEGVAAGSLQAGAAEINLLGSVLPPANQRELHPFGMADYAVSFMGHTMICNALGFQQRRFYEGDLVGTWGEVR</sequence>
<gene>
    <name evidence="3" type="ORF">C449_15552</name>
</gene>
<comment type="caution">
    <text evidence="3">The sequence shown here is derived from an EMBL/GenBank/DDBJ whole genome shotgun (WGS) entry which is preliminary data.</text>
</comment>
<evidence type="ECO:0000256" key="1">
    <source>
        <dbReference type="SAM" id="MobiDB-lite"/>
    </source>
</evidence>
<dbReference type="GO" id="GO:0006508">
    <property type="term" value="P:proteolysis"/>
    <property type="evidence" value="ECO:0007669"/>
    <property type="project" value="InterPro"/>
</dbReference>
<keyword evidence="3" id="KW-0378">Hydrolase</keyword>
<evidence type="ECO:0000313" key="3">
    <source>
        <dbReference type="EMBL" id="EMA43405.1"/>
    </source>
</evidence>
<feature type="compositionally biased region" description="Basic and acidic residues" evidence="1">
    <location>
        <begin position="566"/>
        <end position="580"/>
    </location>
</feature>
<dbReference type="PROSITE" id="PS51318">
    <property type="entry name" value="TAT"/>
    <property type="match status" value="1"/>
</dbReference>
<proteinExistence type="predicted"/>
<reference evidence="3 4" key="1">
    <citation type="journal article" date="2014" name="PLoS Genet.">
        <title>Phylogenetically driven sequencing of extremely halophilic archaea reveals strategies for static and dynamic osmo-response.</title>
        <authorList>
            <person name="Becker E.A."/>
            <person name="Seitzer P.M."/>
            <person name="Tritt A."/>
            <person name="Larsen D."/>
            <person name="Krusor M."/>
            <person name="Yao A.I."/>
            <person name="Wu D."/>
            <person name="Madern D."/>
            <person name="Eisen J.A."/>
            <person name="Darling A.E."/>
            <person name="Facciotti M.T."/>
        </authorList>
    </citation>
    <scope>NUCLEOTIDE SEQUENCE [LARGE SCALE GENOMIC DNA]</scope>
    <source>
        <strain evidence="3 4">DSM 5350</strain>
    </source>
</reference>
<dbReference type="InParanoid" id="M0MG60"/>
<dbReference type="EMBL" id="AOMD01000030">
    <property type="protein sequence ID" value="EMA43405.1"/>
    <property type="molecule type" value="Genomic_DNA"/>
</dbReference>
<evidence type="ECO:0000259" key="2">
    <source>
        <dbReference type="Pfam" id="PF00246"/>
    </source>
</evidence>
<dbReference type="SUPFAM" id="SSF53187">
    <property type="entry name" value="Zn-dependent exopeptidases"/>
    <property type="match status" value="1"/>
</dbReference>
<feature type="domain" description="Peptidase M14" evidence="2">
    <location>
        <begin position="198"/>
        <end position="353"/>
    </location>
</feature>
<organism evidence="3 4">
    <name type="scientific">Halococcus saccharolyticus DSM 5350</name>
    <dbReference type="NCBI Taxonomy" id="1227455"/>
    <lineage>
        <taxon>Archaea</taxon>
        <taxon>Methanobacteriati</taxon>
        <taxon>Methanobacteriota</taxon>
        <taxon>Stenosarchaea group</taxon>
        <taxon>Halobacteria</taxon>
        <taxon>Halobacteriales</taxon>
        <taxon>Halococcaceae</taxon>
        <taxon>Halococcus</taxon>
    </lineage>
</organism>
<dbReference type="AlphaFoldDB" id="M0MG60"/>
<keyword evidence="3" id="KW-0121">Carboxypeptidase</keyword>
<dbReference type="Proteomes" id="UP000011669">
    <property type="component" value="Unassembled WGS sequence"/>
</dbReference>
<name>M0MG60_9EURY</name>
<keyword evidence="4" id="KW-1185">Reference proteome</keyword>
<dbReference type="InterPro" id="IPR000834">
    <property type="entry name" value="Peptidase_M14"/>
</dbReference>
<dbReference type="InterPro" id="IPR006311">
    <property type="entry name" value="TAT_signal"/>
</dbReference>